<dbReference type="Gene3D" id="3.40.50.10140">
    <property type="entry name" value="Toll/interleukin-1 receptor homology (TIR) domain"/>
    <property type="match status" value="1"/>
</dbReference>
<feature type="domain" description="TIR" evidence="3">
    <location>
        <begin position="10"/>
        <end position="177"/>
    </location>
</feature>
<name>A0ABM3HXA0_9MYRT</name>
<dbReference type="InterPro" id="IPR058192">
    <property type="entry name" value="WHD_ROQ1-like"/>
</dbReference>
<dbReference type="InterPro" id="IPR044974">
    <property type="entry name" value="Disease_R_plants"/>
</dbReference>
<dbReference type="Gene3D" id="3.40.50.300">
    <property type="entry name" value="P-loop containing nucleotide triphosphate hydrolases"/>
    <property type="match status" value="1"/>
</dbReference>
<gene>
    <name evidence="5" type="primary">LOC115747013</name>
</gene>
<dbReference type="Proteomes" id="UP000827889">
    <property type="component" value="Chromosome 1"/>
</dbReference>
<evidence type="ECO:0000259" key="3">
    <source>
        <dbReference type="PROSITE" id="PS50104"/>
    </source>
</evidence>
<dbReference type="PANTHER" id="PTHR11017:SF570">
    <property type="entry name" value="DISEASE RESISTANCE PROTEIN (TIR-NBS CLASS)-RELATED"/>
    <property type="match status" value="1"/>
</dbReference>
<dbReference type="Gene3D" id="1.10.8.430">
    <property type="entry name" value="Helical domain of apoptotic protease-activating factors"/>
    <property type="match status" value="1"/>
</dbReference>
<dbReference type="GeneID" id="115747013"/>
<dbReference type="InterPro" id="IPR042197">
    <property type="entry name" value="Apaf_helical"/>
</dbReference>
<dbReference type="InterPro" id="IPR027417">
    <property type="entry name" value="P-loop_NTPase"/>
</dbReference>
<dbReference type="PANTHER" id="PTHR11017">
    <property type="entry name" value="LEUCINE-RICH REPEAT-CONTAINING PROTEIN"/>
    <property type="match status" value="1"/>
</dbReference>
<dbReference type="Pfam" id="PF23282">
    <property type="entry name" value="WHD_ROQ1"/>
    <property type="match status" value="1"/>
</dbReference>
<dbReference type="InterPro" id="IPR035897">
    <property type="entry name" value="Toll_tir_struct_dom_sf"/>
</dbReference>
<dbReference type="PROSITE" id="PS50104">
    <property type="entry name" value="TIR"/>
    <property type="match status" value="1"/>
</dbReference>
<accession>A0ABM3HXA0</accession>
<reference evidence="4" key="1">
    <citation type="submission" date="2025-05" db="UniProtKB">
        <authorList>
            <consortium name="RefSeq"/>
        </authorList>
    </citation>
    <scope>NUCLEOTIDE SEQUENCE [LARGE SCALE GENOMIC DNA]</scope>
</reference>
<keyword evidence="1" id="KW-0433">Leucine-rich repeat</keyword>
<keyword evidence="2" id="KW-0677">Repeat</keyword>
<keyword evidence="4" id="KW-1185">Reference proteome</keyword>
<sequence length="638" mass="73106">MVPATDTSGREFEVFLSFRGSDTRNNFTSCLYRDMVEKGIRVFKDDEELRVGEKIEKLLKALSDSQIYIPIFSEDFASSAWCLRELTRMVDCTSKSDGKKEILPLFFDVKPEDVKSRTGLYSKALSKLEKEKKYDPDEVHRWRDALREVATRVGWRREGKEYGELIGLIVREVQLKLTGKDRSLPVHFVETDDLEDIVELLDADSHDHVLFVIINGIGGIGKSTLASVIFNRFRSKFSHSSFLEDVQSHDLLDMQKKLLSETLGSTSAQEIYDTNDGIDRIRRGLGDKKVLVVVDNVDEKKQLTNLAGSCDWFGPGSRIIVTVRDKSKIEHEEMQMRPSNYLPHPIKEMPLDRAIQLFNKHAFRSDTPPEDCSDLSAKVVSSIGRLPLTLEVVGSLFAGTGKSEWEKTLKDLIQVPHGDIRKTLMISIDKLDPERKNIFLDIACFCVGEDESYASYMWDDCEYSPQSAIRVLRLMSLIKIDENNKFWMHDELRYLGRYIVKEKNFKDAGKRTWVWIDEQTSRILRSDKEKPAVQALSLGITHDLTPEELAHFPELTFLGGERMNFIGDFKDSLPNLRWLSWRHCPLNLTATNLCPVGLVVLDLSESNITHDWVGWSQIEVPAHLTHVCFKFYHLTFAS</sequence>
<dbReference type="SMART" id="SM00255">
    <property type="entry name" value="TIR"/>
    <property type="match status" value="1"/>
</dbReference>
<dbReference type="Pfam" id="PF01582">
    <property type="entry name" value="TIR"/>
    <property type="match status" value="1"/>
</dbReference>
<dbReference type="SUPFAM" id="SSF52540">
    <property type="entry name" value="P-loop containing nucleoside triphosphate hydrolases"/>
    <property type="match status" value="1"/>
</dbReference>
<proteinExistence type="predicted"/>
<dbReference type="PRINTS" id="PR00364">
    <property type="entry name" value="DISEASERSIST"/>
</dbReference>
<organism evidence="4 5">
    <name type="scientific">Rhodamnia argentea</name>
    <dbReference type="NCBI Taxonomy" id="178133"/>
    <lineage>
        <taxon>Eukaryota</taxon>
        <taxon>Viridiplantae</taxon>
        <taxon>Streptophyta</taxon>
        <taxon>Embryophyta</taxon>
        <taxon>Tracheophyta</taxon>
        <taxon>Spermatophyta</taxon>
        <taxon>Magnoliopsida</taxon>
        <taxon>eudicotyledons</taxon>
        <taxon>Gunneridae</taxon>
        <taxon>Pentapetalae</taxon>
        <taxon>rosids</taxon>
        <taxon>malvids</taxon>
        <taxon>Myrtales</taxon>
        <taxon>Myrtaceae</taxon>
        <taxon>Myrtoideae</taxon>
        <taxon>Myrteae</taxon>
        <taxon>Australasian group</taxon>
        <taxon>Rhodamnia</taxon>
    </lineage>
</organism>
<dbReference type="RefSeq" id="XP_048141207.1">
    <property type="nucleotide sequence ID" value="XM_048285250.1"/>
</dbReference>
<evidence type="ECO:0000313" key="4">
    <source>
        <dbReference type="Proteomes" id="UP000827889"/>
    </source>
</evidence>
<evidence type="ECO:0000256" key="1">
    <source>
        <dbReference type="ARBA" id="ARBA00022614"/>
    </source>
</evidence>
<dbReference type="InterPro" id="IPR000157">
    <property type="entry name" value="TIR_dom"/>
</dbReference>
<dbReference type="InterPro" id="IPR002182">
    <property type="entry name" value="NB-ARC"/>
</dbReference>
<evidence type="ECO:0000256" key="2">
    <source>
        <dbReference type="ARBA" id="ARBA00022737"/>
    </source>
</evidence>
<reference evidence="5" key="2">
    <citation type="submission" date="2025-08" db="UniProtKB">
        <authorList>
            <consortium name="RefSeq"/>
        </authorList>
    </citation>
    <scope>IDENTIFICATION</scope>
    <source>
        <tissue evidence="5">Leaf</tissue>
    </source>
</reference>
<protein>
    <submittedName>
        <fullName evidence="5">Disease resistance protein L6-like</fullName>
    </submittedName>
</protein>
<evidence type="ECO:0000313" key="5">
    <source>
        <dbReference type="RefSeq" id="XP_048141207.1"/>
    </source>
</evidence>
<dbReference type="Pfam" id="PF00931">
    <property type="entry name" value="NB-ARC"/>
    <property type="match status" value="1"/>
</dbReference>
<dbReference type="SUPFAM" id="SSF52200">
    <property type="entry name" value="Toll/Interleukin receptor TIR domain"/>
    <property type="match status" value="1"/>
</dbReference>